<organism evidence="7">
    <name type="scientific">Alloyangia sp. H15</name>
    <dbReference type="NCBI Taxonomy" id="3029062"/>
    <lineage>
        <taxon>Bacteria</taxon>
        <taxon>Pseudomonadati</taxon>
        <taxon>Pseudomonadota</taxon>
        <taxon>Alphaproteobacteria</taxon>
        <taxon>Rhodobacterales</taxon>
        <taxon>Roseobacteraceae</taxon>
        <taxon>Alloyangia</taxon>
    </lineage>
</organism>
<dbReference type="EMBL" id="CP123385">
    <property type="protein sequence ID" value="XCC96154.1"/>
    <property type="molecule type" value="Genomic_DNA"/>
</dbReference>
<dbReference type="PROSITE" id="PS00211">
    <property type="entry name" value="ABC_TRANSPORTER_1"/>
    <property type="match status" value="1"/>
</dbReference>
<evidence type="ECO:0000256" key="4">
    <source>
        <dbReference type="ARBA" id="ARBA00022840"/>
    </source>
</evidence>
<dbReference type="GO" id="GO:0098796">
    <property type="term" value="C:membrane protein complex"/>
    <property type="evidence" value="ECO:0007669"/>
    <property type="project" value="UniProtKB-ARBA"/>
</dbReference>
<dbReference type="GO" id="GO:0022857">
    <property type="term" value="F:transmembrane transporter activity"/>
    <property type="evidence" value="ECO:0007669"/>
    <property type="project" value="UniProtKB-ARBA"/>
</dbReference>
<sequence>MSIVELSGIGRSYSSGGGAVEALRGVSLAIGAGESVAIVGPSGSGKSTLLGIMGCLEPPTAGRCLVAGQDVSRLTLSELARLRGRILGFVFQSFNLLPRLTALENVELPLAYARRPRRERRAEAREMLDLVGLGGRMHHLPAQLSGGQQQRVAIARALVNRPELILADEPTGALDSATGQDILALLQEVNRRGTALVIVTHDAAVAGRMGRCIEVRDGTILADSRARPAGAAVA</sequence>
<dbReference type="RefSeq" id="WP_353475020.1">
    <property type="nucleotide sequence ID" value="NZ_CP123385.1"/>
</dbReference>
<dbReference type="SMART" id="SM00382">
    <property type="entry name" value="AAA"/>
    <property type="match status" value="1"/>
</dbReference>
<dbReference type="PROSITE" id="PS50893">
    <property type="entry name" value="ABC_TRANSPORTER_2"/>
    <property type="match status" value="1"/>
</dbReference>
<evidence type="ECO:0000256" key="5">
    <source>
        <dbReference type="ARBA" id="ARBA00038388"/>
    </source>
</evidence>
<keyword evidence="2" id="KW-0997">Cell inner membrane</keyword>
<dbReference type="PANTHER" id="PTHR24220">
    <property type="entry name" value="IMPORT ATP-BINDING PROTEIN"/>
    <property type="match status" value="1"/>
</dbReference>
<evidence type="ECO:0000256" key="3">
    <source>
        <dbReference type="ARBA" id="ARBA00022741"/>
    </source>
</evidence>
<evidence type="ECO:0000256" key="1">
    <source>
        <dbReference type="ARBA" id="ARBA00022448"/>
    </source>
</evidence>
<dbReference type="GO" id="GO:0016887">
    <property type="term" value="F:ATP hydrolysis activity"/>
    <property type="evidence" value="ECO:0007669"/>
    <property type="project" value="InterPro"/>
</dbReference>
<accession>A0AAU8AN69</accession>
<dbReference type="GO" id="GO:0005524">
    <property type="term" value="F:ATP binding"/>
    <property type="evidence" value="ECO:0007669"/>
    <property type="project" value="UniProtKB-KW"/>
</dbReference>
<dbReference type="InterPro" id="IPR017871">
    <property type="entry name" value="ABC_transporter-like_CS"/>
</dbReference>
<dbReference type="FunFam" id="3.40.50.300:FF:000032">
    <property type="entry name" value="Export ABC transporter ATP-binding protein"/>
    <property type="match status" value="1"/>
</dbReference>
<dbReference type="InterPro" id="IPR027417">
    <property type="entry name" value="P-loop_NTPase"/>
</dbReference>
<dbReference type="InterPro" id="IPR003439">
    <property type="entry name" value="ABC_transporter-like_ATP-bd"/>
</dbReference>
<keyword evidence="2" id="KW-1003">Cell membrane</keyword>
<keyword evidence="1" id="KW-0813">Transport</keyword>
<comment type="similarity">
    <text evidence="5">Belongs to the ABC transporter superfamily. Macrolide exporter (TC 3.A.1.122) family.</text>
</comment>
<keyword evidence="4 7" id="KW-0067">ATP-binding</keyword>
<protein>
    <submittedName>
        <fullName evidence="7">ABC transporter ATP-binding protein</fullName>
    </submittedName>
</protein>
<dbReference type="InterPro" id="IPR015854">
    <property type="entry name" value="ABC_transpr_LolD-like"/>
</dbReference>
<dbReference type="InterPro" id="IPR017911">
    <property type="entry name" value="MacB-like_ATP-bd"/>
</dbReference>
<dbReference type="PANTHER" id="PTHR24220:SF86">
    <property type="entry name" value="ABC TRANSPORTER ABCH.1"/>
    <property type="match status" value="1"/>
</dbReference>
<dbReference type="AlphaFoldDB" id="A0AAU8AN69"/>
<gene>
    <name evidence="7" type="ORF">PVT71_15760</name>
</gene>
<keyword evidence="3" id="KW-0547">Nucleotide-binding</keyword>
<reference evidence="7" key="1">
    <citation type="submission" date="2023-02" db="EMBL/GenBank/DDBJ databases">
        <title>Description and genomic characterization of Salipiger bruguierae sp. nov., isolated from the sediment of mangrove plant Bruguiera sexangula.</title>
        <authorList>
            <person name="Long M."/>
        </authorList>
    </citation>
    <scope>NUCLEOTIDE SEQUENCE</scope>
    <source>
        <strain evidence="7">H15</strain>
    </source>
</reference>
<name>A0AAU8AN69_9RHOB</name>
<evidence type="ECO:0000313" key="7">
    <source>
        <dbReference type="EMBL" id="XCC96154.1"/>
    </source>
</evidence>
<dbReference type="Pfam" id="PF00005">
    <property type="entry name" value="ABC_tran"/>
    <property type="match status" value="1"/>
</dbReference>
<evidence type="ECO:0000259" key="6">
    <source>
        <dbReference type="PROSITE" id="PS50893"/>
    </source>
</evidence>
<dbReference type="Gene3D" id="3.40.50.300">
    <property type="entry name" value="P-loop containing nucleotide triphosphate hydrolases"/>
    <property type="match status" value="1"/>
</dbReference>
<evidence type="ECO:0000256" key="2">
    <source>
        <dbReference type="ARBA" id="ARBA00022519"/>
    </source>
</evidence>
<proteinExistence type="inferred from homology"/>
<dbReference type="SUPFAM" id="SSF52540">
    <property type="entry name" value="P-loop containing nucleoside triphosphate hydrolases"/>
    <property type="match status" value="1"/>
</dbReference>
<dbReference type="CDD" id="cd03255">
    <property type="entry name" value="ABC_MJ0796_LolCDE_FtsE"/>
    <property type="match status" value="1"/>
</dbReference>
<dbReference type="InterPro" id="IPR003593">
    <property type="entry name" value="AAA+_ATPase"/>
</dbReference>
<keyword evidence="2" id="KW-0472">Membrane</keyword>
<feature type="domain" description="ABC transporter" evidence="6">
    <location>
        <begin position="4"/>
        <end position="234"/>
    </location>
</feature>
<dbReference type="GO" id="GO:0005886">
    <property type="term" value="C:plasma membrane"/>
    <property type="evidence" value="ECO:0007669"/>
    <property type="project" value="TreeGrafter"/>
</dbReference>